<sequence length="174" mass="19609">MSDQVQISSIDALEAFRADLIQYIAKARVALEDMEGDVRRTRTWLDTDRTQYWGGQMKLWTKNLHQAEEELYSANLTNPQASNAFQKMAVLKARRKVEDAEEKLRVLKKWRQTFENRATPLLRQLDPMFFLVGQQLPKGVHSLGESIKALQAYAEKAAPAPSSAPAPPEQGGGP</sequence>
<reference evidence="2" key="1">
    <citation type="submission" date="2021-01" db="EMBL/GenBank/DDBJ databases">
        <title>Modified the classification status of verrucomicrobia.</title>
        <authorList>
            <person name="Feng X."/>
        </authorList>
    </citation>
    <scope>NUCLEOTIDE SEQUENCE</scope>
    <source>
        <strain evidence="2">JCM 18052</strain>
    </source>
</reference>
<keyword evidence="3" id="KW-1185">Reference proteome</keyword>
<organism evidence="2 3">
    <name type="scientific">Luteolibacter yonseiensis</name>
    <dbReference type="NCBI Taxonomy" id="1144680"/>
    <lineage>
        <taxon>Bacteria</taxon>
        <taxon>Pseudomonadati</taxon>
        <taxon>Verrucomicrobiota</taxon>
        <taxon>Verrucomicrobiia</taxon>
        <taxon>Verrucomicrobiales</taxon>
        <taxon>Verrucomicrobiaceae</taxon>
        <taxon>Luteolibacter</taxon>
    </lineage>
</organism>
<evidence type="ECO:0000256" key="1">
    <source>
        <dbReference type="SAM" id="MobiDB-lite"/>
    </source>
</evidence>
<dbReference type="Proteomes" id="UP000600139">
    <property type="component" value="Unassembled WGS sequence"/>
</dbReference>
<accession>A0A934R8K0</accession>
<protein>
    <submittedName>
        <fullName evidence="2">Uncharacterized protein</fullName>
    </submittedName>
</protein>
<dbReference type="AlphaFoldDB" id="A0A934R8K0"/>
<evidence type="ECO:0000313" key="2">
    <source>
        <dbReference type="EMBL" id="MBK1817195.1"/>
    </source>
</evidence>
<comment type="caution">
    <text evidence="2">The sequence shown here is derived from an EMBL/GenBank/DDBJ whole genome shotgun (WGS) entry which is preliminary data.</text>
</comment>
<feature type="region of interest" description="Disordered" evidence="1">
    <location>
        <begin position="155"/>
        <end position="174"/>
    </location>
</feature>
<dbReference type="RefSeq" id="WP_200352145.1">
    <property type="nucleotide sequence ID" value="NZ_BAABHZ010000001.1"/>
</dbReference>
<proteinExistence type="predicted"/>
<gene>
    <name evidence="2" type="ORF">JIN84_16365</name>
</gene>
<dbReference type="EMBL" id="JAENIK010000012">
    <property type="protein sequence ID" value="MBK1817195.1"/>
    <property type="molecule type" value="Genomic_DNA"/>
</dbReference>
<evidence type="ECO:0000313" key="3">
    <source>
        <dbReference type="Proteomes" id="UP000600139"/>
    </source>
</evidence>
<name>A0A934R8K0_9BACT</name>